<protein>
    <submittedName>
        <fullName evidence="10">Small multidrug resistance pump</fullName>
    </submittedName>
</protein>
<reference evidence="10 11" key="1">
    <citation type="submission" date="2019-03" db="EMBL/GenBank/DDBJ databases">
        <title>Genomic Encyclopedia of Type Strains, Phase IV (KMG-IV): sequencing the most valuable type-strain genomes for metagenomic binning, comparative biology and taxonomic classification.</title>
        <authorList>
            <person name="Goeker M."/>
        </authorList>
    </citation>
    <scope>NUCLEOTIDE SEQUENCE [LARGE SCALE GENOMIC DNA]</scope>
    <source>
        <strain evidence="10 11">DSM 15534</strain>
    </source>
</reference>
<keyword evidence="4 8" id="KW-0812">Transmembrane</keyword>
<dbReference type="Pfam" id="PF00893">
    <property type="entry name" value="Multi_Drug_Res"/>
    <property type="match status" value="1"/>
</dbReference>
<dbReference type="GO" id="GO:0005886">
    <property type="term" value="C:plasma membrane"/>
    <property type="evidence" value="ECO:0007669"/>
    <property type="project" value="UniProtKB-SubCell"/>
</dbReference>
<dbReference type="OrthoDB" id="9808638at2"/>
<dbReference type="GO" id="GO:0015199">
    <property type="term" value="F:amino-acid betaine transmembrane transporter activity"/>
    <property type="evidence" value="ECO:0007669"/>
    <property type="project" value="TreeGrafter"/>
</dbReference>
<feature type="transmembrane region" description="Helical" evidence="9">
    <location>
        <begin position="32"/>
        <end position="50"/>
    </location>
</feature>
<keyword evidence="3" id="KW-1003">Cell membrane</keyword>
<proteinExistence type="inferred from homology"/>
<dbReference type="SUPFAM" id="SSF103481">
    <property type="entry name" value="Multidrug resistance efflux transporter EmrE"/>
    <property type="match status" value="1"/>
</dbReference>
<dbReference type="PANTHER" id="PTHR30561">
    <property type="entry name" value="SMR FAMILY PROTON-DEPENDENT DRUG EFFLUX TRANSPORTER SUGE"/>
    <property type="match status" value="1"/>
</dbReference>
<accession>A0A4V2PBS6</accession>
<comment type="caution">
    <text evidence="10">The sequence shown here is derived from an EMBL/GenBank/DDBJ whole genome shotgun (WGS) entry which is preliminary data.</text>
</comment>
<evidence type="ECO:0000256" key="5">
    <source>
        <dbReference type="ARBA" id="ARBA00022989"/>
    </source>
</evidence>
<evidence type="ECO:0000313" key="11">
    <source>
        <dbReference type="Proteomes" id="UP000294702"/>
    </source>
</evidence>
<evidence type="ECO:0000256" key="7">
    <source>
        <dbReference type="ARBA" id="ARBA00038032"/>
    </source>
</evidence>
<evidence type="ECO:0000256" key="4">
    <source>
        <dbReference type="ARBA" id="ARBA00022692"/>
    </source>
</evidence>
<evidence type="ECO:0000256" key="6">
    <source>
        <dbReference type="ARBA" id="ARBA00023136"/>
    </source>
</evidence>
<dbReference type="GO" id="GO:0015297">
    <property type="term" value="F:antiporter activity"/>
    <property type="evidence" value="ECO:0007669"/>
    <property type="project" value="TreeGrafter"/>
</dbReference>
<dbReference type="GO" id="GO:0015220">
    <property type="term" value="F:choline transmembrane transporter activity"/>
    <property type="evidence" value="ECO:0007669"/>
    <property type="project" value="TreeGrafter"/>
</dbReference>
<comment type="similarity">
    <text evidence="7 8">Belongs to the drug/metabolite transporter (DMT) superfamily. Small multidrug resistance (SMR) (TC 2.A.7.1) family.</text>
</comment>
<keyword evidence="6 9" id="KW-0472">Membrane</keyword>
<evidence type="ECO:0000313" key="10">
    <source>
        <dbReference type="EMBL" id="TCJ98595.1"/>
    </source>
</evidence>
<keyword evidence="2" id="KW-0813">Transport</keyword>
<name>A0A4V2PBS6_9PAST</name>
<dbReference type="PANTHER" id="PTHR30561:SF1">
    <property type="entry name" value="MULTIDRUG TRANSPORTER EMRE"/>
    <property type="match status" value="1"/>
</dbReference>
<evidence type="ECO:0000256" key="1">
    <source>
        <dbReference type="ARBA" id="ARBA00004651"/>
    </source>
</evidence>
<dbReference type="RefSeq" id="WP_132690068.1">
    <property type="nucleotide sequence ID" value="NZ_SMFT01000002.1"/>
</dbReference>
<dbReference type="GO" id="GO:0031460">
    <property type="term" value="P:glycine betaine transport"/>
    <property type="evidence" value="ECO:0007669"/>
    <property type="project" value="TreeGrafter"/>
</dbReference>
<gene>
    <name evidence="10" type="ORF">EV694_1007</name>
</gene>
<sequence length="109" mass="11571">MTWLLLSLSIMIEVCATSLLNASAGFSKPLPTFGALLLYALSFYLAAKVMTVLPVGIVYAIWSGMGIVLISAVGMVLFKQRLDIAAILGIGLIISGVLVINLFSKTTLH</sequence>
<dbReference type="InterPro" id="IPR000390">
    <property type="entry name" value="Small_drug/metabolite_transptr"/>
</dbReference>
<evidence type="ECO:0000256" key="2">
    <source>
        <dbReference type="ARBA" id="ARBA00022448"/>
    </source>
</evidence>
<dbReference type="EMBL" id="SMFT01000002">
    <property type="protein sequence ID" value="TCJ98595.1"/>
    <property type="molecule type" value="Genomic_DNA"/>
</dbReference>
<comment type="subcellular location">
    <subcellularLocation>
        <location evidence="1 8">Cell membrane</location>
        <topology evidence="1 8">Multi-pass membrane protein</topology>
    </subcellularLocation>
</comment>
<dbReference type="Proteomes" id="UP000294702">
    <property type="component" value="Unassembled WGS sequence"/>
</dbReference>
<keyword evidence="11" id="KW-1185">Reference proteome</keyword>
<feature type="transmembrane region" description="Helical" evidence="9">
    <location>
        <begin position="84"/>
        <end position="103"/>
    </location>
</feature>
<evidence type="ECO:0000256" key="8">
    <source>
        <dbReference type="RuleBase" id="RU003942"/>
    </source>
</evidence>
<evidence type="ECO:0000256" key="3">
    <source>
        <dbReference type="ARBA" id="ARBA00022475"/>
    </source>
</evidence>
<dbReference type="Gene3D" id="1.10.3730.20">
    <property type="match status" value="1"/>
</dbReference>
<keyword evidence="5 9" id="KW-1133">Transmembrane helix</keyword>
<organism evidence="10 11">
    <name type="scientific">Volucribacter psittacicida</name>
    <dbReference type="NCBI Taxonomy" id="203482"/>
    <lineage>
        <taxon>Bacteria</taxon>
        <taxon>Pseudomonadati</taxon>
        <taxon>Pseudomonadota</taxon>
        <taxon>Gammaproteobacteria</taxon>
        <taxon>Pasteurellales</taxon>
        <taxon>Pasteurellaceae</taxon>
        <taxon>Volucribacter</taxon>
    </lineage>
</organism>
<dbReference type="InterPro" id="IPR045324">
    <property type="entry name" value="Small_multidrug_res"/>
</dbReference>
<dbReference type="GO" id="GO:1990961">
    <property type="term" value="P:xenobiotic detoxification by transmembrane export across the plasma membrane"/>
    <property type="evidence" value="ECO:0007669"/>
    <property type="project" value="UniProtKB-ARBA"/>
</dbReference>
<evidence type="ECO:0000256" key="9">
    <source>
        <dbReference type="SAM" id="Phobius"/>
    </source>
</evidence>
<dbReference type="AlphaFoldDB" id="A0A4V2PBS6"/>
<dbReference type="FunFam" id="1.10.3730.20:FF:000001">
    <property type="entry name" value="Quaternary ammonium compound resistance transporter SugE"/>
    <property type="match status" value="1"/>
</dbReference>
<feature type="transmembrane region" description="Helical" evidence="9">
    <location>
        <begin position="57"/>
        <end position="78"/>
    </location>
</feature>
<dbReference type="InterPro" id="IPR037185">
    <property type="entry name" value="EmrE-like"/>
</dbReference>